<dbReference type="EMBL" id="MVHR01000015">
    <property type="protein sequence ID" value="ORA73485.1"/>
    <property type="molecule type" value="Genomic_DNA"/>
</dbReference>
<dbReference type="AlphaFoldDB" id="A0A1X0DM96"/>
<proteinExistence type="predicted"/>
<organism evidence="1 2">
    <name type="scientific">Mycobacterium heidelbergense</name>
    <dbReference type="NCBI Taxonomy" id="53376"/>
    <lineage>
        <taxon>Bacteria</taxon>
        <taxon>Bacillati</taxon>
        <taxon>Actinomycetota</taxon>
        <taxon>Actinomycetes</taxon>
        <taxon>Mycobacteriales</taxon>
        <taxon>Mycobacteriaceae</taxon>
        <taxon>Mycobacterium</taxon>
        <taxon>Mycobacterium simiae complex</taxon>
    </lineage>
</organism>
<dbReference type="OrthoDB" id="3373978at2"/>
<dbReference type="PANTHER" id="PTHR39217:SF1">
    <property type="entry name" value="GLUTATHIONE SYNTHETASE"/>
    <property type="match status" value="1"/>
</dbReference>
<dbReference type="RefSeq" id="WP_083074354.1">
    <property type="nucleotide sequence ID" value="NZ_AP022615.1"/>
</dbReference>
<dbReference type="InterPro" id="IPR053191">
    <property type="entry name" value="DcsG_Biosynth_Enzyme"/>
</dbReference>
<comment type="caution">
    <text evidence="1">The sequence shown here is derived from an EMBL/GenBank/DDBJ whole genome shotgun (WGS) entry which is preliminary data.</text>
</comment>
<name>A0A1X0DM96_MYCHE</name>
<sequence>MKLARPDVFHPRIVLAGYRRQVAGDGDDAGLVPALRRRGLHARWLAWDDPEAGRADLVILRATHDYADRLDEFLAWTTGVANLLNAPAVVAWNADRRYLGDLAGRGVPTVPGEVVAPGARIRLPRTGDVFVGPSIGTGTRRCADRAAAAARVAELHGAGRSALVQPGAAAAETVLVFLGGEPSHAFTGAGEAMAEPDFELWDVGAAALAAAAAQVGVVPSELLYARAHLLGARLLELQLVEPSLGWRRLDAESRDLGQRRFALAVESACERLGLGPLSHRRP</sequence>
<dbReference type="Proteomes" id="UP000192566">
    <property type="component" value="Unassembled WGS sequence"/>
</dbReference>
<gene>
    <name evidence="1" type="ORF">BST25_12500</name>
</gene>
<accession>A0A1X0DM96</accession>
<reference evidence="1 2" key="1">
    <citation type="submission" date="2017-02" db="EMBL/GenBank/DDBJ databases">
        <title>The new phylogeny of genus Mycobacterium.</title>
        <authorList>
            <person name="Tortoli E."/>
            <person name="Trovato A."/>
            <person name="Cirillo D.M."/>
        </authorList>
    </citation>
    <scope>NUCLEOTIDE SEQUENCE [LARGE SCALE GENOMIC DNA]</scope>
    <source>
        <strain evidence="1 2">DSM 44471</strain>
    </source>
</reference>
<protein>
    <submittedName>
        <fullName evidence="1">Uncharacterized protein</fullName>
    </submittedName>
</protein>
<evidence type="ECO:0000313" key="2">
    <source>
        <dbReference type="Proteomes" id="UP000192566"/>
    </source>
</evidence>
<keyword evidence="2" id="KW-1185">Reference proteome</keyword>
<dbReference type="STRING" id="53376.BST25_12500"/>
<evidence type="ECO:0000313" key="1">
    <source>
        <dbReference type="EMBL" id="ORA73485.1"/>
    </source>
</evidence>
<dbReference type="PANTHER" id="PTHR39217">
    <property type="match status" value="1"/>
</dbReference>